<evidence type="ECO:0000313" key="1">
    <source>
        <dbReference type="EMBL" id="CAI6339208.1"/>
    </source>
</evidence>
<evidence type="ECO:0000313" key="2">
    <source>
        <dbReference type="Proteomes" id="UP001152607"/>
    </source>
</evidence>
<protein>
    <submittedName>
        <fullName evidence="1">Uncharacterized protein</fullName>
    </submittedName>
</protein>
<dbReference type="Proteomes" id="UP001152607">
    <property type="component" value="Unassembled WGS sequence"/>
</dbReference>
<dbReference type="EMBL" id="CAOQHR010000009">
    <property type="protein sequence ID" value="CAI6339208.1"/>
    <property type="molecule type" value="Genomic_DNA"/>
</dbReference>
<reference evidence="1" key="1">
    <citation type="submission" date="2023-01" db="EMBL/GenBank/DDBJ databases">
        <authorList>
            <person name="Van Ghelder C."/>
            <person name="Rancurel C."/>
        </authorList>
    </citation>
    <scope>NUCLEOTIDE SEQUENCE</scope>
    <source>
        <strain evidence="1">CNCM I-4278</strain>
    </source>
</reference>
<sequence length="794" mass="87554">MIKMFFLENSNSLIEASGNGSNFAQQGSLDWVALGRTQYSASIAVLGRLAKAGIDSLTVAFGQALCLRLPIGSHGEKVLAESMSKLTAKSIGADLIWFGIGVRHILREMVQTSQGCSLVALCAALTESHSTAVSALVLYEIAKQCGGPPELAPSLEQWEALIRVTASVFNQTTFGLRISQIAKFSESQSRTIPNLAPNPHPTDLAKLLLEIGRITEGSLQSISIQGGCCCSWIAAWADFLLGLRVLVRDSQGTVVYANFNVQETYAQVNIAFLHQDEGRMLVVQTSHVLRSGTEFIQKSFGRQRLSTIWGADYKFSCGRVQWDTMFSDTFGPSFQILFGRTNSSPSSSFGPLESHAPDLFLEYPQIVERIFALAAILLVNSNESSVCATSASRYCMRAMGSIPELRQWGTPTLSAIQVFCTIYGGEKLMLDCFHDVTTGETSTSLKNIAYEFIQYMHKLGALCGCAVHKKHLDGTSNGQMCLTRLALTILRAMVLLDHVVLDTPIQPTFHGLYSLFHSTAGKEHWPDTPSPEAITRDLDYTVIQTCSQAFSTTAAMFSSAEDWAFDIFGVVAQSDGKIYCYTQLLEGLTDDPQEAFKIHVGSGQIEYLSRPYRAVYDTSGQQEAFLGSSARKVEVVESIDSLASDTTSPRIESQLVVDEEPTHLCVRHRISTDSGHTFISPSAFYEQLQNATCYKRLSRIPEHEHASWSAVLSGGFKYILVHGEGLVVRSRRCHMLRPHRGNLLGRCVALSRTKDHVALVKTDEDLKIFARYWARLRDEDLQSSKPLTYFVLIS</sequence>
<keyword evidence="2" id="KW-1185">Reference proteome</keyword>
<proteinExistence type="predicted"/>
<comment type="caution">
    <text evidence="1">The sequence shown here is derived from an EMBL/GenBank/DDBJ whole genome shotgun (WGS) entry which is preliminary data.</text>
</comment>
<gene>
    <name evidence="1" type="ORF">PDIGIT_LOCUS12358</name>
</gene>
<organism evidence="1 2">
    <name type="scientific">Periconia digitata</name>
    <dbReference type="NCBI Taxonomy" id="1303443"/>
    <lineage>
        <taxon>Eukaryota</taxon>
        <taxon>Fungi</taxon>
        <taxon>Dikarya</taxon>
        <taxon>Ascomycota</taxon>
        <taxon>Pezizomycotina</taxon>
        <taxon>Dothideomycetes</taxon>
        <taxon>Pleosporomycetidae</taxon>
        <taxon>Pleosporales</taxon>
        <taxon>Massarineae</taxon>
        <taxon>Periconiaceae</taxon>
        <taxon>Periconia</taxon>
    </lineage>
</organism>
<dbReference type="AlphaFoldDB" id="A0A9W4URV0"/>
<accession>A0A9W4URV0</accession>
<dbReference type="OrthoDB" id="3344043at2759"/>
<name>A0A9W4URV0_9PLEO</name>